<feature type="compositionally biased region" description="Basic and acidic residues" evidence="1">
    <location>
        <begin position="1"/>
        <end position="11"/>
    </location>
</feature>
<dbReference type="Proteomes" id="UP000295192">
    <property type="component" value="Unassembled WGS sequence"/>
</dbReference>
<name>A0A484BMX8_DRONA</name>
<evidence type="ECO:0000256" key="1">
    <source>
        <dbReference type="SAM" id="MobiDB-lite"/>
    </source>
</evidence>
<reference evidence="2 3" key="1">
    <citation type="journal article" date="2019" name="J. Hered.">
        <title>An Improved Genome Assembly for Drosophila navojoa, the Basal Species in the mojavensis Cluster.</title>
        <authorList>
            <person name="Vanderlinde T."/>
            <person name="Dupim E.G."/>
            <person name="Nazario-Yepiz N.O."/>
            <person name="Carvalho A.B."/>
        </authorList>
    </citation>
    <scope>NUCLEOTIDE SEQUENCE [LARGE SCALE GENOMIC DNA]</scope>
    <source>
        <strain evidence="2">Navoj_Jal97</strain>
        <tissue evidence="2">Whole organism</tissue>
    </source>
</reference>
<keyword evidence="3" id="KW-1185">Reference proteome</keyword>
<feature type="compositionally biased region" description="Polar residues" evidence="1">
    <location>
        <begin position="14"/>
        <end position="23"/>
    </location>
</feature>
<comment type="caution">
    <text evidence="2">The sequence shown here is derived from an EMBL/GenBank/DDBJ whole genome shotgun (WGS) entry which is preliminary data.</text>
</comment>
<accession>A0A484BMX8</accession>
<dbReference type="AlphaFoldDB" id="A0A484BMX8"/>
<evidence type="ECO:0000313" key="2">
    <source>
        <dbReference type="EMBL" id="TDG50147.1"/>
    </source>
</evidence>
<gene>
    <name evidence="2" type="ORF">AWZ03_003363</name>
</gene>
<protein>
    <submittedName>
        <fullName evidence="2">Uncharacterized protein</fullName>
    </submittedName>
</protein>
<dbReference type="OMA" id="MNNSEHS"/>
<evidence type="ECO:0000313" key="3">
    <source>
        <dbReference type="Proteomes" id="UP000295192"/>
    </source>
</evidence>
<organism evidence="2 3">
    <name type="scientific">Drosophila navojoa</name>
    <name type="common">Fruit fly</name>
    <dbReference type="NCBI Taxonomy" id="7232"/>
    <lineage>
        <taxon>Eukaryota</taxon>
        <taxon>Metazoa</taxon>
        <taxon>Ecdysozoa</taxon>
        <taxon>Arthropoda</taxon>
        <taxon>Hexapoda</taxon>
        <taxon>Insecta</taxon>
        <taxon>Pterygota</taxon>
        <taxon>Neoptera</taxon>
        <taxon>Endopterygota</taxon>
        <taxon>Diptera</taxon>
        <taxon>Brachycera</taxon>
        <taxon>Muscomorpha</taxon>
        <taxon>Ephydroidea</taxon>
        <taxon>Drosophilidae</taxon>
        <taxon>Drosophila</taxon>
    </lineage>
</organism>
<sequence length="80" mass="9194">MNNSEHSDERFNNLPVNEQPNPYQNHNLNASVWLLPLERGARASRELAHSQLMAESERVHELLQLARRQVQHSGPSRATD</sequence>
<proteinExistence type="predicted"/>
<dbReference type="EMBL" id="LSRL02000017">
    <property type="protein sequence ID" value="TDG50147.1"/>
    <property type="molecule type" value="Genomic_DNA"/>
</dbReference>
<feature type="region of interest" description="Disordered" evidence="1">
    <location>
        <begin position="1"/>
        <end position="23"/>
    </location>
</feature>